<dbReference type="EMBL" id="JBHSMT010000004">
    <property type="protein sequence ID" value="MFC5472472.1"/>
    <property type="molecule type" value="Genomic_DNA"/>
</dbReference>
<dbReference type="Pfam" id="PF02753">
    <property type="entry name" value="PapD_C"/>
    <property type="match status" value="1"/>
</dbReference>
<dbReference type="PRINTS" id="PR00969">
    <property type="entry name" value="CHAPERONPILI"/>
</dbReference>
<feature type="domain" description="Pili assembly chaperone C-terminal" evidence="11">
    <location>
        <begin position="177"/>
        <end position="240"/>
    </location>
</feature>
<dbReference type="InterPro" id="IPR016147">
    <property type="entry name" value="Pili_assmbl_chaperone_N"/>
</dbReference>
<gene>
    <name evidence="12" type="ORF">ACFPM8_00725</name>
</gene>
<dbReference type="InterPro" id="IPR018046">
    <property type="entry name" value="Pili_assmbl_chaperone_CS"/>
</dbReference>
<protein>
    <submittedName>
        <fullName evidence="12">Fimbria/pilus periplasmic chaperone</fullName>
    </submittedName>
</protein>
<dbReference type="InterPro" id="IPR008962">
    <property type="entry name" value="PapD-like_sf"/>
</dbReference>
<reference evidence="13" key="1">
    <citation type="journal article" date="2019" name="Int. J. Syst. Evol. Microbiol.">
        <title>The Global Catalogue of Microorganisms (GCM) 10K type strain sequencing project: providing services to taxonomists for standard genome sequencing and annotation.</title>
        <authorList>
            <consortium name="The Broad Institute Genomics Platform"/>
            <consortium name="The Broad Institute Genome Sequencing Center for Infectious Disease"/>
            <person name="Wu L."/>
            <person name="Ma J."/>
        </authorList>
    </citation>
    <scope>NUCLEOTIDE SEQUENCE [LARGE SCALE GENOMIC DNA]</scope>
    <source>
        <strain evidence="13">JCM 17066</strain>
    </source>
</reference>
<organism evidence="12 13">
    <name type="scientific">Paraherbaspirillum soli</name>
    <dbReference type="NCBI Taxonomy" id="631222"/>
    <lineage>
        <taxon>Bacteria</taxon>
        <taxon>Pseudomonadati</taxon>
        <taxon>Pseudomonadota</taxon>
        <taxon>Betaproteobacteria</taxon>
        <taxon>Burkholderiales</taxon>
        <taxon>Oxalobacteraceae</taxon>
        <taxon>Paraherbaspirillum</taxon>
    </lineage>
</organism>
<dbReference type="Pfam" id="PF00345">
    <property type="entry name" value="PapD_N"/>
    <property type="match status" value="1"/>
</dbReference>
<comment type="caution">
    <text evidence="12">The sequence shown here is derived from an EMBL/GenBank/DDBJ whole genome shotgun (WGS) entry which is preliminary data.</text>
</comment>
<feature type="domain" description="Pili assembly chaperone N-terminal" evidence="10">
    <location>
        <begin position="26"/>
        <end position="148"/>
    </location>
</feature>
<evidence type="ECO:0000259" key="10">
    <source>
        <dbReference type="Pfam" id="PF00345"/>
    </source>
</evidence>
<dbReference type="InterPro" id="IPR016148">
    <property type="entry name" value="Pili_assmbl_chaperone_C"/>
</dbReference>
<dbReference type="Gene3D" id="2.60.40.10">
    <property type="entry name" value="Immunoglobulins"/>
    <property type="match status" value="2"/>
</dbReference>
<sequence length="248" mass="27486">MNKQLRRCFAGLVLALATLAPPAQASVVITGTRVIYLEKNREVSIRLTNEGGQAALVQTWVDDGRADSAPNEVQVPFILTPPVFRMESKKGQTLRLMFTGGDLPKDRESVYWLNVLEIPPKPLDAENRNLMQLAFRTRIKIFYRPDALLDDSIGQLKRLHWQLVAKQDGKGMLLRASNPSPYYISFGDVKIEHDGKEIDLNLQMIAPHGSADFVPSKGELHVSGAAKVLYTALSDYGAAVKETVDVSN</sequence>
<comment type="subcellular location">
    <subcellularLocation>
        <location evidence="1 8">Periplasm</location>
    </subcellularLocation>
</comment>
<evidence type="ECO:0000256" key="8">
    <source>
        <dbReference type="RuleBase" id="RU003918"/>
    </source>
</evidence>
<dbReference type="InterPro" id="IPR050643">
    <property type="entry name" value="Periplasmic_pilus_chap"/>
</dbReference>
<evidence type="ECO:0000256" key="6">
    <source>
        <dbReference type="ARBA" id="ARBA00023186"/>
    </source>
</evidence>
<name>A0ABW0M5B0_9BURK</name>
<dbReference type="RefSeq" id="WP_378993945.1">
    <property type="nucleotide sequence ID" value="NZ_JBHSMT010000004.1"/>
</dbReference>
<comment type="similarity">
    <text evidence="2 8">Belongs to the periplasmic pilus chaperone family.</text>
</comment>
<keyword evidence="13" id="KW-1185">Reference proteome</keyword>
<feature type="signal peptide" evidence="9">
    <location>
        <begin position="1"/>
        <end position="25"/>
    </location>
</feature>
<evidence type="ECO:0000259" key="11">
    <source>
        <dbReference type="Pfam" id="PF02753"/>
    </source>
</evidence>
<dbReference type="SUPFAM" id="SSF49584">
    <property type="entry name" value="Periplasmic chaperone C-domain"/>
    <property type="match status" value="1"/>
</dbReference>
<evidence type="ECO:0000256" key="2">
    <source>
        <dbReference type="ARBA" id="ARBA00007399"/>
    </source>
</evidence>
<evidence type="ECO:0000256" key="5">
    <source>
        <dbReference type="ARBA" id="ARBA00022764"/>
    </source>
</evidence>
<keyword evidence="6 8" id="KW-0143">Chaperone</keyword>
<evidence type="ECO:0000256" key="4">
    <source>
        <dbReference type="ARBA" id="ARBA00022729"/>
    </source>
</evidence>
<keyword evidence="4 9" id="KW-0732">Signal</keyword>
<evidence type="ECO:0000313" key="12">
    <source>
        <dbReference type="EMBL" id="MFC5472472.1"/>
    </source>
</evidence>
<evidence type="ECO:0000313" key="13">
    <source>
        <dbReference type="Proteomes" id="UP001596045"/>
    </source>
</evidence>
<feature type="chain" id="PRO_5047461228" evidence="9">
    <location>
        <begin position="26"/>
        <end position="248"/>
    </location>
</feature>
<keyword evidence="3" id="KW-1029">Fimbrium biogenesis</keyword>
<evidence type="ECO:0000256" key="7">
    <source>
        <dbReference type="ARBA" id="ARBA00023319"/>
    </source>
</evidence>
<dbReference type="Proteomes" id="UP001596045">
    <property type="component" value="Unassembled WGS sequence"/>
</dbReference>
<keyword evidence="5" id="KW-0574">Periplasm</keyword>
<dbReference type="InterPro" id="IPR001829">
    <property type="entry name" value="Pili_assmbl_chaperone_bac"/>
</dbReference>
<keyword evidence="7" id="KW-0393">Immunoglobulin domain</keyword>
<evidence type="ECO:0000256" key="3">
    <source>
        <dbReference type="ARBA" id="ARBA00022558"/>
    </source>
</evidence>
<dbReference type="PANTHER" id="PTHR30251">
    <property type="entry name" value="PILUS ASSEMBLY CHAPERONE"/>
    <property type="match status" value="1"/>
</dbReference>
<dbReference type="PROSITE" id="PS00635">
    <property type="entry name" value="PILI_CHAPERONE"/>
    <property type="match status" value="1"/>
</dbReference>
<dbReference type="InterPro" id="IPR013783">
    <property type="entry name" value="Ig-like_fold"/>
</dbReference>
<accession>A0ABW0M5B0</accession>
<dbReference type="SUPFAM" id="SSF49354">
    <property type="entry name" value="PapD-like"/>
    <property type="match status" value="1"/>
</dbReference>
<evidence type="ECO:0000256" key="9">
    <source>
        <dbReference type="SAM" id="SignalP"/>
    </source>
</evidence>
<proteinExistence type="inferred from homology"/>
<evidence type="ECO:0000256" key="1">
    <source>
        <dbReference type="ARBA" id="ARBA00004418"/>
    </source>
</evidence>
<dbReference type="InterPro" id="IPR036316">
    <property type="entry name" value="Pili_assmbl_chap_C_dom_sf"/>
</dbReference>
<dbReference type="PANTHER" id="PTHR30251:SF2">
    <property type="entry name" value="FIMBRIAL CHAPERONE YADV-RELATED"/>
    <property type="match status" value="1"/>
</dbReference>